<keyword evidence="1" id="KW-0472">Membrane</keyword>
<dbReference type="InterPro" id="IPR052901">
    <property type="entry name" value="Bact_TGase-like"/>
</dbReference>
<keyword evidence="1" id="KW-1133">Transmembrane helix</keyword>
<reference evidence="2" key="1">
    <citation type="submission" date="2022-06" db="EMBL/GenBank/DDBJ databases">
        <title>Alkalicoccobacillus porphyridii sp. nov., isolated from a marine red alga, Porphyridium purpureum and reclassification of Shouchella plakortidis and Shouchella gibsonii as Alkalicoccobacillus plakortidis comb. nov. and Alkalicoccobacillus gibsonii comb. nov.</title>
        <authorList>
            <person name="Kim K.H."/>
            <person name="Lee J.K."/>
            <person name="Han D.M."/>
            <person name="Baek J.H."/>
            <person name="Jeon C.O."/>
        </authorList>
    </citation>
    <scope>NUCLEOTIDE SEQUENCE</scope>
    <source>
        <strain evidence="2">DSM 19153</strain>
    </source>
</reference>
<evidence type="ECO:0000256" key="1">
    <source>
        <dbReference type="SAM" id="Phobius"/>
    </source>
</evidence>
<accession>A0ABT0XM02</accession>
<feature type="transmembrane region" description="Helical" evidence="1">
    <location>
        <begin position="129"/>
        <end position="151"/>
    </location>
</feature>
<name>A0ABT0XM02_9BACI</name>
<dbReference type="PANTHER" id="PTHR42736:SF1">
    <property type="entry name" value="PROTEIN-GLUTAMINE GAMMA-GLUTAMYLTRANSFERASE"/>
    <property type="match status" value="1"/>
</dbReference>
<feature type="transmembrane region" description="Helical" evidence="1">
    <location>
        <begin position="44"/>
        <end position="64"/>
    </location>
</feature>
<dbReference type="RefSeq" id="WP_251610156.1">
    <property type="nucleotide sequence ID" value="NZ_JAMQJY010000002.1"/>
</dbReference>
<sequence length="384" mass="43730">MVVSIFYSKLGGVSPFEWMTLFLSDLTSNGWRILTGNWYELSDVFRSFLFLVLLSIMSFLLFYWTVHLRRIFFFLFFTVVYVAVIDTFTLYDATFAIIRIFGIGFLLLGLITMYRTLEAHHFSKVPRYLPIRMSIVITGALLLTGIVGTLAPKPGPQWEDPVPFLQSAVTGDLSNQSGTQRIGYGDNDEQLGGGFLDDDTPVFLGSIERGMYWRGETKDFYSGVGLQNTTPESFNENTLMDEPVDSTNAAEREVREAGVQMYNQIRFPHLFYPGELYSSMINENNSDPIVLDEYTARAEIRSGDDPLSLEQYSFEFVDTSYNIDGLKNVSGNDPDEVVEYYTQLPDTVPERVFELAAELTEDAGNRYDQAKAIEDHFAWPRIYV</sequence>
<gene>
    <name evidence="2" type="ORF">NDM98_16830</name>
</gene>
<evidence type="ECO:0000313" key="3">
    <source>
        <dbReference type="Proteomes" id="UP001203665"/>
    </source>
</evidence>
<dbReference type="Proteomes" id="UP001203665">
    <property type="component" value="Unassembled WGS sequence"/>
</dbReference>
<proteinExistence type="predicted"/>
<organism evidence="2 3">
    <name type="scientific">Alkalicoccobacillus plakortidis</name>
    <dbReference type="NCBI Taxonomy" id="444060"/>
    <lineage>
        <taxon>Bacteria</taxon>
        <taxon>Bacillati</taxon>
        <taxon>Bacillota</taxon>
        <taxon>Bacilli</taxon>
        <taxon>Bacillales</taxon>
        <taxon>Bacillaceae</taxon>
        <taxon>Alkalicoccobacillus</taxon>
    </lineage>
</organism>
<feature type="transmembrane region" description="Helical" evidence="1">
    <location>
        <begin position="97"/>
        <end position="117"/>
    </location>
</feature>
<dbReference type="EMBL" id="JAMQJY010000002">
    <property type="protein sequence ID" value="MCM2676941.1"/>
    <property type="molecule type" value="Genomic_DNA"/>
</dbReference>
<protein>
    <submittedName>
        <fullName evidence="2">Uncharacterized protein</fullName>
    </submittedName>
</protein>
<keyword evidence="3" id="KW-1185">Reference proteome</keyword>
<comment type="caution">
    <text evidence="2">The sequence shown here is derived from an EMBL/GenBank/DDBJ whole genome shotgun (WGS) entry which is preliminary data.</text>
</comment>
<keyword evidence="1" id="KW-0812">Transmembrane</keyword>
<evidence type="ECO:0000313" key="2">
    <source>
        <dbReference type="EMBL" id="MCM2676941.1"/>
    </source>
</evidence>
<dbReference type="PANTHER" id="PTHR42736">
    <property type="entry name" value="PROTEIN-GLUTAMINE GAMMA-GLUTAMYLTRANSFERASE"/>
    <property type="match status" value="1"/>
</dbReference>
<feature type="transmembrane region" description="Helical" evidence="1">
    <location>
        <begin position="71"/>
        <end position="91"/>
    </location>
</feature>